<keyword evidence="3" id="KW-1185">Reference proteome</keyword>
<sequence length="369" mass="43809">MRFSWTRVILAVNFLVFVWMLYKSIEYPVPAHYSKSNVLRENAYFNKKSRTIRIESSCECVSNQTNKSYDFCYRNPRNESLVGKRFNCDWLSTLEDMKLVDAPDQEMVDMSNPSRNESDVIFVSAISSNHIGNFNQMNKLLIQHFPHQKVLLYSLDLSDNELETLDKNVIIRKFNYAKYPNYVRNLKEYRFKALILAEVISEYSNVWWLDAHNRWLQPKPLSYMYEEMAQCYNNDDCKKNSSIFMFLNSTHSNYAVLNYGLLDYFPTYDLNELKTNEAGLQLSAMFVYLARTPFTLEVLKWHTLCALEDKCMNPPKAKLECKTIPSWDIYAECFRYDQSSINLIMFNFFRNHNHYFMDAGSLTRTYEHY</sequence>
<dbReference type="EMBL" id="BX284602">
    <property type="protein sequence ID" value="CCD70103.1"/>
    <property type="molecule type" value="Genomic_DNA"/>
</dbReference>
<dbReference type="KEGG" id="cel:CELE_F46F5.10"/>
<dbReference type="OMA" id="EPWVECA"/>
<reference evidence="2 3" key="1">
    <citation type="journal article" date="1998" name="Science">
        <title>Genome sequence of the nematode C. elegans: a platform for investigating biology.</title>
        <authorList>
            <consortium name="The C. elegans sequencing consortium"/>
            <person name="Sulson J.E."/>
            <person name="Waterston R."/>
        </authorList>
    </citation>
    <scope>NUCLEOTIDE SEQUENCE [LARGE SCALE GENOMIC DNA]</scope>
    <source>
        <strain evidence="2 3">Bristol N2</strain>
    </source>
</reference>
<evidence type="ECO:0000313" key="2">
    <source>
        <dbReference type="EMBL" id="CCD70103.1"/>
    </source>
</evidence>
<dbReference type="PaxDb" id="6239-F46F5.10"/>
<dbReference type="STRING" id="6239.F46F5.10.1"/>
<keyword evidence="1" id="KW-0812">Transmembrane</keyword>
<organism evidence="2 3">
    <name type="scientific">Caenorhabditis elegans</name>
    <dbReference type="NCBI Taxonomy" id="6239"/>
    <lineage>
        <taxon>Eukaryota</taxon>
        <taxon>Metazoa</taxon>
        <taxon>Ecdysozoa</taxon>
        <taxon>Nematoda</taxon>
        <taxon>Chromadorea</taxon>
        <taxon>Rhabditida</taxon>
        <taxon>Rhabditina</taxon>
        <taxon>Rhabditomorpha</taxon>
        <taxon>Rhabditoidea</taxon>
        <taxon>Rhabditidae</taxon>
        <taxon>Peloderinae</taxon>
        <taxon>Caenorhabditis</taxon>
    </lineage>
</organism>
<dbReference type="InParanoid" id="Q9TXY5"/>
<dbReference type="PANTHER" id="PTHR31389:SF5">
    <property type="entry name" value="NUCLEOTID_TRANS DOMAIN-CONTAINING PROTEIN"/>
    <property type="match status" value="1"/>
</dbReference>
<protein>
    <submittedName>
        <fullName evidence="2">Nucleotid_trans domain-containing protein</fullName>
    </submittedName>
</protein>
<dbReference type="CTD" id="185863"/>
<evidence type="ECO:0000256" key="1">
    <source>
        <dbReference type="SAM" id="Phobius"/>
    </source>
</evidence>
<dbReference type="PhylomeDB" id="Q9TXY5"/>
<name>Q9TXY5_CAEEL</name>
<dbReference type="GeneID" id="185863"/>
<keyword evidence="1" id="KW-1133">Transmembrane helix</keyword>
<dbReference type="WormBase" id="F46F5.10">
    <property type="protein sequence ID" value="CE19426"/>
    <property type="gene ID" value="WBGene00018501"/>
</dbReference>
<keyword evidence="1" id="KW-0472">Membrane</keyword>
<dbReference type="UCSC" id="F46F5.10">
    <property type="organism name" value="c. elegans"/>
</dbReference>
<dbReference type="PIR" id="C88030">
    <property type="entry name" value="C88030"/>
</dbReference>
<dbReference type="AGR" id="WB:WBGene00018501"/>
<dbReference type="InterPro" id="IPR012444">
    <property type="entry name" value="DUF1647"/>
</dbReference>
<dbReference type="AlphaFoldDB" id="Q9TXY5"/>
<dbReference type="PANTHER" id="PTHR31389">
    <property type="entry name" value="LD39211P"/>
    <property type="match status" value="1"/>
</dbReference>
<dbReference type="OrthoDB" id="10053392at2759"/>
<dbReference type="FunCoup" id="Q9TXY5">
    <property type="interactions" value="475"/>
</dbReference>
<dbReference type="RefSeq" id="NP_493823.1">
    <property type="nucleotide sequence ID" value="NM_061422.1"/>
</dbReference>
<proteinExistence type="predicted"/>
<dbReference type="eggNOG" id="ENOG502SA4K">
    <property type="taxonomic scope" value="Eukaryota"/>
</dbReference>
<dbReference type="Pfam" id="PF07801">
    <property type="entry name" value="DUF1647"/>
    <property type="match status" value="1"/>
</dbReference>
<dbReference type="HOGENOM" id="CLU_042099_0_1_1"/>
<dbReference type="Proteomes" id="UP000001940">
    <property type="component" value="Chromosome II"/>
</dbReference>
<evidence type="ECO:0000313" key="3">
    <source>
        <dbReference type="Proteomes" id="UP000001940"/>
    </source>
</evidence>
<gene>
    <name evidence="2" type="ORF">CELE_F46F5.10</name>
    <name evidence="2 4" type="ORF">F46F5.10</name>
</gene>
<feature type="transmembrane region" description="Helical" evidence="1">
    <location>
        <begin position="5"/>
        <end position="22"/>
    </location>
</feature>
<evidence type="ECO:0000313" key="4">
    <source>
        <dbReference type="WormBase" id="F46F5.10"/>
    </source>
</evidence>
<accession>Q9TXY5</accession>